<dbReference type="EMBL" id="BMKK01000001">
    <property type="protein sequence ID" value="GGD45239.1"/>
    <property type="molecule type" value="Genomic_DNA"/>
</dbReference>
<sequence>MVATSYKDLTSKQIKDVLPLVLQLRGLGNNADFALICLEKICQLFGITIAQAESLSWLWKTKIQHQPFRFVRVGWRFYFLPKENYVDTSGIEVAMANIYYLRFSKKGSTNFDALSDLLAVICRPLRWDFLFRKLRADYDGNDRVPYNSIRSELSAKHLKALPIGEAFAILQYWESMNEQFLKSYSEVFDADEGTKQLFANGEGWIATLEDVAKDGVHGSFDAVCNLNIHTTFMYLKHRKIQFLEQVRQSEKD</sequence>
<gene>
    <name evidence="1" type="ORF">GCM10011514_06590</name>
</gene>
<reference evidence="1" key="2">
    <citation type="submission" date="2020-09" db="EMBL/GenBank/DDBJ databases">
        <authorList>
            <person name="Sun Q."/>
            <person name="Zhou Y."/>
        </authorList>
    </citation>
    <scope>NUCLEOTIDE SEQUENCE</scope>
    <source>
        <strain evidence="1">CGMCC 1.15958</strain>
    </source>
</reference>
<organism evidence="1 2">
    <name type="scientific">Emticicia aquatilis</name>
    <dbReference type="NCBI Taxonomy" id="1537369"/>
    <lineage>
        <taxon>Bacteria</taxon>
        <taxon>Pseudomonadati</taxon>
        <taxon>Bacteroidota</taxon>
        <taxon>Cytophagia</taxon>
        <taxon>Cytophagales</taxon>
        <taxon>Leadbetterellaceae</taxon>
        <taxon>Emticicia</taxon>
    </lineage>
</organism>
<evidence type="ECO:0000313" key="1">
    <source>
        <dbReference type="EMBL" id="GGD45239.1"/>
    </source>
</evidence>
<comment type="caution">
    <text evidence="1">The sequence shown here is derived from an EMBL/GenBank/DDBJ whole genome shotgun (WGS) entry which is preliminary data.</text>
</comment>
<reference evidence="1" key="1">
    <citation type="journal article" date="2014" name="Int. J. Syst. Evol. Microbiol.">
        <title>Complete genome sequence of Corynebacterium casei LMG S-19264T (=DSM 44701T), isolated from a smear-ripened cheese.</title>
        <authorList>
            <consortium name="US DOE Joint Genome Institute (JGI-PGF)"/>
            <person name="Walter F."/>
            <person name="Albersmeier A."/>
            <person name="Kalinowski J."/>
            <person name="Ruckert C."/>
        </authorList>
    </citation>
    <scope>NUCLEOTIDE SEQUENCE</scope>
    <source>
        <strain evidence="1">CGMCC 1.15958</strain>
    </source>
</reference>
<dbReference type="AlphaFoldDB" id="A0A916YHI4"/>
<dbReference type="Proteomes" id="UP000609064">
    <property type="component" value="Unassembled WGS sequence"/>
</dbReference>
<dbReference type="RefSeq" id="WP_188764587.1">
    <property type="nucleotide sequence ID" value="NZ_BMKK01000001.1"/>
</dbReference>
<protein>
    <submittedName>
        <fullName evidence="1">Uncharacterized protein</fullName>
    </submittedName>
</protein>
<accession>A0A916YHI4</accession>
<proteinExistence type="predicted"/>
<keyword evidence="2" id="KW-1185">Reference proteome</keyword>
<name>A0A916YHI4_9BACT</name>
<evidence type="ECO:0000313" key="2">
    <source>
        <dbReference type="Proteomes" id="UP000609064"/>
    </source>
</evidence>